<protein>
    <submittedName>
        <fullName evidence="3">Uncharacterized protein LOC120280384 isoform X1</fullName>
    </submittedName>
</protein>
<accession>A0AB40CXH1</accession>
<dbReference type="PANTHER" id="PTHR31589">
    <property type="entry name" value="PROTEIN, PUTATIVE (DUF239)-RELATED-RELATED"/>
    <property type="match status" value="1"/>
</dbReference>
<dbReference type="PANTHER" id="PTHR31589:SF111">
    <property type="entry name" value="NEPROSIN DOMAIN-CONTAINING PROTEIN"/>
    <property type="match status" value="1"/>
</dbReference>
<dbReference type="RefSeq" id="XP_039143157.1">
    <property type="nucleotide sequence ID" value="XM_039287223.1"/>
</dbReference>
<dbReference type="InterPro" id="IPR004314">
    <property type="entry name" value="Neprosin"/>
</dbReference>
<dbReference type="Proteomes" id="UP001515500">
    <property type="component" value="Chromosome 17"/>
</dbReference>
<dbReference type="Pfam" id="PF14365">
    <property type="entry name" value="Neprosin_AP"/>
    <property type="match status" value="1"/>
</dbReference>
<dbReference type="GeneID" id="120280384"/>
<dbReference type="InterPro" id="IPR025521">
    <property type="entry name" value="Neprosin_propep"/>
</dbReference>
<name>A0AB40CXH1_DIOCR</name>
<dbReference type="Pfam" id="PF03080">
    <property type="entry name" value="Neprosin"/>
    <property type="match status" value="1"/>
</dbReference>
<evidence type="ECO:0000313" key="3">
    <source>
        <dbReference type="RefSeq" id="XP_039143157.1"/>
    </source>
</evidence>
<evidence type="ECO:0000313" key="2">
    <source>
        <dbReference type="Proteomes" id="UP001515500"/>
    </source>
</evidence>
<organism evidence="2 3">
    <name type="scientific">Dioscorea cayennensis subsp. rotundata</name>
    <name type="common">White Guinea yam</name>
    <name type="synonym">Dioscorea rotundata</name>
    <dbReference type="NCBI Taxonomy" id="55577"/>
    <lineage>
        <taxon>Eukaryota</taxon>
        <taxon>Viridiplantae</taxon>
        <taxon>Streptophyta</taxon>
        <taxon>Embryophyta</taxon>
        <taxon>Tracheophyta</taxon>
        <taxon>Spermatophyta</taxon>
        <taxon>Magnoliopsida</taxon>
        <taxon>Liliopsida</taxon>
        <taxon>Dioscoreales</taxon>
        <taxon>Dioscoreaceae</taxon>
        <taxon>Dioscorea</taxon>
    </lineage>
</organism>
<feature type="domain" description="Neprosin PEP catalytic" evidence="1">
    <location>
        <begin position="178"/>
        <end position="437"/>
    </location>
</feature>
<dbReference type="InterPro" id="IPR053168">
    <property type="entry name" value="Glutamic_endopeptidase"/>
</dbReference>
<sequence length="437" mass="49125">MKPFSSGSLLRVLLMLRTVEIMVGLLALVCIALSSGMVDGGRSIQPLETEDIQVEKKLKLLNNPFVKSIQSEDGDVIDCVDIYKQPAFDHPLLKNHTIKVSPSFVPTNGDTSASSIMNSSLPFSQVWHKSGSCPNGTIPIRRILRQHLLNASSLERYGKKPMNIITKCDFHILDYTFALGIQHYHSTAALIASGFSYTGAKADINVWNPPVEADDEYTTGQMTLTSGPFNNSDTIEVGWMVNPSVYGDRRTRLFIYWTNDSGKSSGCFDLLCPGFVQVNKDVLLGGAIEPTSSYYGQQYVIPLEVVKDFEQDVWWLITRNETDTLTIGYWPCDMFISMYHIAEMLMWGGDVYSPRMHTGRHTATAMGSGHFSSEHWSMASYIKQPRMRDYSMTYKYPYPSSPFTLEVDCYSAENYAEVLFTEPLFYYGGPGRNLYCP</sequence>
<gene>
    <name evidence="3" type="primary">LOC120280384</name>
</gene>
<proteinExistence type="predicted"/>
<keyword evidence="2" id="KW-1185">Reference proteome</keyword>
<evidence type="ECO:0000259" key="1">
    <source>
        <dbReference type="PROSITE" id="PS52045"/>
    </source>
</evidence>
<dbReference type="Gene3D" id="3.90.1320.10">
    <property type="entry name" value="Outer-capsid protein sigma 3, large lobe"/>
    <property type="match status" value="1"/>
</dbReference>
<dbReference type="PROSITE" id="PS52045">
    <property type="entry name" value="NEPROSIN_PEP_CD"/>
    <property type="match status" value="1"/>
</dbReference>
<dbReference type="AlphaFoldDB" id="A0AB40CXH1"/>
<reference evidence="3" key="1">
    <citation type="submission" date="2025-08" db="UniProtKB">
        <authorList>
            <consortium name="RefSeq"/>
        </authorList>
    </citation>
    <scope>IDENTIFICATION</scope>
</reference>